<proteinExistence type="predicted"/>
<dbReference type="GO" id="GO:0002161">
    <property type="term" value="F:aminoacyl-tRNA deacylase activity"/>
    <property type="evidence" value="ECO:0007669"/>
    <property type="project" value="InterPro"/>
</dbReference>
<dbReference type="InterPro" id="IPR007214">
    <property type="entry name" value="YbaK/aa-tRNA-synth-assoc-dom"/>
</dbReference>
<reference evidence="2 3" key="1">
    <citation type="submission" date="2020-02" db="EMBL/GenBank/DDBJ databases">
        <title>Aliifodinibius halophilus 2W32, complete genome.</title>
        <authorList>
            <person name="Li Y."/>
            <person name="Wu S."/>
        </authorList>
    </citation>
    <scope>NUCLEOTIDE SEQUENCE [LARGE SCALE GENOMIC DNA]</scope>
    <source>
        <strain evidence="2 3">2W32</strain>
    </source>
</reference>
<protein>
    <submittedName>
        <fullName evidence="2">YbaK/EbsC family protein</fullName>
    </submittedName>
</protein>
<keyword evidence="3" id="KW-1185">Reference proteome</keyword>
<feature type="domain" description="YbaK/aminoacyl-tRNA synthetase-associated" evidence="1">
    <location>
        <begin position="22"/>
        <end position="142"/>
    </location>
</feature>
<dbReference type="Pfam" id="PF04073">
    <property type="entry name" value="tRNA_edit"/>
    <property type="match status" value="1"/>
</dbReference>
<dbReference type="RefSeq" id="WP_165268190.1">
    <property type="nucleotide sequence ID" value="NZ_JAALLS010000010.1"/>
</dbReference>
<comment type="caution">
    <text evidence="2">The sequence shown here is derived from an EMBL/GenBank/DDBJ whole genome shotgun (WGS) entry which is preliminary data.</text>
</comment>
<evidence type="ECO:0000259" key="1">
    <source>
        <dbReference type="Pfam" id="PF04073"/>
    </source>
</evidence>
<accession>A0A6M1T318</accession>
<dbReference type="EMBL" id="JAALLS010000010">
    <property type="protein sequence ID" value="NGP88449.1"/>
    <property type="molecule type" value="Genomic_DNA"/>
</dbReference>
<organism evidence="2 3">
    <name type="scientific">Fodinibius halophilus</name>
    <dbReference type="NCBI Taxonomy" id="1736908"/>
    <lineage>
        <taxon>Bacteria</taxon>
        <taxon>Pseudomonadati</taxon>
        <taxon>Balneolota</taxon>
        <taxon>Balneolia</taxon>
        <taxon>Balneolales</taxon>
        <taxon>Balneolaceae</taxon>
        <taxon>Fodinibius</taxon>
    </lineage>
</organism>
<name>A0A6M1T318_9BACT</name>
<sequence>MPLSKLTEFLDSHDKKYMVIKHSNAYTAQEVAASAHIPGKEMAKTVMANIDGTMSMIVTPSTHIVDFDRVKEVLETEEAALASEEEFQDLFPGCELGAMPPFGNLFNMETYVAAALTEDEEIAFNAGNHRELVKMRYDDYEELVEPTIMPLAVRHA</sequence>
<gene>
    <name evidence="2" type="ORF">G3569_08785</name>
</gene>
<dbReference type="CDD" id="cd04332">
    <property type="entry name" value="YbaK_like"/>
    <property type="match status" value="1"/>
</dbReference>
<dbReference type="Proteomes" id="UP000479132">
    <property type="component" value="Unassembled WGS sequence"/>
</dbReference>
<evidence type="ECO:0000313" key="3">
    <source>
        <dbReference type="Proteomes" id="UP000479132"/>
    </source>
</evidence>
<dbReference type="InterPro" id="IPR036754">
    <property type="entry name" value="YbaK/aa-tRNA-synt-asso_dom_sf"/>
</dbReference>
<dbReference type="AlphaFoldDB" id="A0A6M1T318"/>
<dbReference type="SUPFAM" id="SSF55826">
    <property type="entry name" value="YbaK/ProRS associated domain"/>
    <property type="match status" value="1"/>
</dbReference>
<evidence type="ECO:0000313" key="2">
    <source>
        <dbReference type="EMBL" id="NGP88449.1"/>
    </source>
</evidence>
<dbReference type="Gene3D" id="3.90.960.10">
    <property type="entry name" value="YbaK/aminoacyl-tRNA synthetase-associated domain"/>
    <property type="match status" value="1"/>
</dbReference>